<dbReference type="EMBL" id="GBXM01034267">
    <property type="protein sequence ID" value="JAH74310.1"/>
    <property type="molecule type" value="Transcribed_RNA"/>
</dbReference>
<proteinExistence type="predicted"/>
<reference evidence="1" key="2">
    <citation type="journal article" date="2015" name="Fish Shellfish Immunol.">
        <title>Early steps in the European eel (Anguilla anguilla)-Vibrio vulnificus interaction in the gills: Role of the RtxA13 toxin.</title>
        <authorList>
            <person name="Callol A."/>
            <person name="Pajuelo D."/>
            <person name="Ebbesson L."/>
            <person name="Teles M."/>
            <person name="MacKenzie S."/>
            <person name="Amaro C."/>
        </authorList>
    </citation>
    <scope>NUCLEOTIDE SEQUENCE</scope>
</reference>
<name>A0A0E9VA40_ANGAN</name>
<reference evidence="1" key="1">
    <citation type="submission" date="2014-11" db="EMBL/GenBank/DDBJ databases">
        <authorList>
            <person name="Amaro Gonzalez C."/>
        </authorList>
    </citation>
    <scope>NUCLEOTIDE SEQUENCE</scope>
</reference>
<organism evidence="1">
    <name type="scientific">Anguilla anguilla</name>
    <name type="common">European freshwater eel</name>
    <name type="synonym">Muraena anguilla</name>
    <dbReference type="NCBI Taxonomy" id="7936"/>
    <lineage>
        <taxon>Eukaryota</taxon>
        <taxon>Metazoa</taxon>
        <taxon>Chordata</taxon>
        <taxon>Craniata</taxon>
        <taxon>Vertebrata</taxon>
        <taxon>Euteleostomi</taxon>
        <taxon>Actinopterygii</taxon>
        <taxon>Neopterygii</taxon>
        <taxon>Teleostei</taxon>
        <taxon>Anguilliformes</taxon>
        <taxon>Anguillidae</taxon>
        <taxon>Anguilla</taxon>
    </lineage>
</organism>
<accession>A0A0E9VA40</accession>
<sequence length="30" mass="3230">MKYFSQASAGFTSLTGQGYLQFISIRGGRG</sequence>
<protein>
    <submittedName>
        <fullName evidence="1">Uncharacterized protein</fullName>
    </submittedName>
</protein>
<evidence type="ECO:0000313" key="1">
    <source>
        <dbReference type="EMBL" id="JAH74310.1"/>
    </source>
</evidence>
<dbReference type="AlphaFoldDB" id="A0A0E9VA40"/>